<protein>
    <submittedName>
        <fullName evidence="3">Putative glycoprotease family protein</fullName>
    </submittedName>
</protein>
<dbReference type="EMBL" id="EU016649">
    <property type="protein sequence ID" value="ABZ09350.1"/>
    <property type="molecule type" value="Genomic_DNA"/>
</dbReference>
<dbReference type="CDD" id="cd24032">
    <property type="entry name" value="ASKHA_NBD_TsaB"/>
    <property type="match status" value="1"/>
</dbReference>
<dbReference type="SUPFAM" id="SSF53067">
    <property type="entry name" value="Actin-like ATPase domain"/>
    <property type="match status" value="2"/>
</dbReference>
<dbReference type="InterPro" id="IPR022496">
    <property type="entry name" value="T6A_TsaB"/>
</dbReference>
<dbReference type="InterPro" id="IPR043129">
    <property type="entry name" value="ATPase_NBD"/>
</dbReference>
<keyword evidence="3" id="KW-0378">Hydrolase</keyword>
<proteinExistence type="predicted"/>
<name>B3T9U0_9ZZZZ</name>
<dbReference type="NCBIfam" id="TIGR03725">
    <property type="entry name" value="T6A_YeaZ"/>
    <property type="match status" value="1"/>
</dbReference>
<gene>
    <name evidence="3" type="ORF">ALOHA_HF4000APKG7H23ctg3g14</name>
</gene>
<sequence length="296" mass="31496">MGRESHGGPACRAPAHRARGGRSGRAVATPEAPRRPICAAAERAGAPVPYYQVLASIQTMYLIIDTSTRHGAVGLWRGEAFARMSAWHTERNHTAELMPAIQALLAQERRSLGDLEGIAVAAGPGGFSALRAGMSAAKGLAFALGVPLVGVSTLEASAYPYRSGDYPVCALLEAGRDLVAWAHFQQTASGWRRRTPDRITPLQELLRPSGRHTLFCGEGVAAYGEQLLEAMGRRAHLTAPAPPVDRLQGAAAIAIARLKRGESDSIAGLQPHYLRAPTITQPRPPQPVRYGTPARG</sequence>
<organism evidence="3">
    <name type="scientific">uncultured marine microorganism HF4000_APKG7H23</name>
    <dbReference type="NCBI Taxonomy" id="455551"/>
    <lineage>
        <taxon>unclassified sequences</taxon>
        <taxon>environmental samples</taxon>
    </lineage>
</organism>
<dbReference type="PANTHER" id="PTHR11735">
    <property type="entry name" value="TRNA N6-ADENOSINE THREONYLCARBAMOYLTRANSFERASE"/>
    <property type="match status" value="1"/>
</dbReference>
<dbReference type="Pfam" id="PF00814">
    <property type="entry name" value="TsaD"/>
    <property type="match status" value="1"/>
</dbReference>
<dbReference type="GO" id="GO:0008233">
    <property type="term" value="F:peptidase activity"/>
    <property type="evidence" value="ECO:0007669"/>
    <property type="project" value="UniProtKB-KW"/>
</dbReference>
<dbReference type="GO" id="GO:0002949">
    <property type="term" value="P:tRNA threonylcarbamoyladenosine modification"/>
    <property type="evidence" value="ECO:0007669"/>
    <property type="project" value="InterPro"/>
</dbReference>
<feature type="region of interest" description="Disordered" evidence="1">
    <location>
        <begin position="276"/>
        <end position="296"/>
    </location>
</feature>
<dbReference type="Gene3D" id="3.30.420.40">
    <property type="match status" value="2"/>
</dbReference>
<dbReference type="AlphaFoldDB" id="B3T9U0"/>
<reference evidence="3" key="1">
    <citation type="journal article" date="2008" name="ISME J.">
        <title>Genomic patterns of recombination, clonal divergence and environment in marine microbial populations.</title>
        <authorList>
            <person name="Konstantinidis K.T."/>
            <person name="Delong E.F."/>
        </authorList>
    </citation>
    <scope>NUCLEOTIDE SEQUENCE</scope>
</reference>
<dbReference type="InterPro" id="IPR000905">
    <property type="entry name" value="Gcp-like_dom"/>
</dbReference>
<dbReference type="GO" id="GO:0006508">
    <property type="term" value="P:proteolysis"/>
    <property type="evidence" value="ECO:0007669"/>
    <property type="project" value="UniProtKB-KW"/>
</dbReference>
<keyword evidence="3" id="KW-0645">Protease</keyword>
<accession>B3T9U0</accession>
<evidence type="ECO:0000256" key="1">
    <source>
        <dbReference type="SAM" id="MobiDB-lite"/>
    </source>
</evidence>
<feature type="domain" description="Gcp-like" evidence="2">
    <location>
        <begin position="89"/>
        <end position="206"/>
    </location>
</feature>
<feature type="region of interest" description="Disordered" evidence="1">
    <location>
        <begin position="1"/>
        <end position="30"/>
    </location>
</feature>
<dbReference type="PANTHER" id="PTHR11735:SF11">
    <property type="entry name" value="TRNA THREONYLCARBAMOYLADENOSINE BIOSYNTHESIS PROTEIN TSAB"/>
    <property type="match status" value="1"/>
</dbReference>
<evidence type="ECO:0000259" key="2">
    <source>
        <dbReference type="Pfam" id="PF00814"/>
    </source>
</evidence>
<evidence type="ECO:0000313" key="3">
    <source>
        <dbReference type="EMBL" id="ABZ09350.1"/>
    </source>
</evidence>